<dbReference type="EMBL" id="BAAAZO010000006">
    <property type="protein sequence ID" value="GAA3615614.1"/>
    <property type="molecule type" value="Genomic_DNA"/>
</dbReference>
<dbReference type="Pfam" id="PF14012">
    <property type="entry name" value="DUF4229"/>
    <property type="match status" value="1"/>
</dbReference>
<comment type="caution">
    <text evidence="3">The sequence shown here is derived from an EMBL/GenBank/DDBJ whole genome shotgun (WGS) entry which is preliminary data.</text>
</comment>
<dbReference type="RefSeq" id="WP_231482903.1">
    <property type="nucleotide sequence ID" value="NZ_BAAAZO010000006.1"/>
</dbReference>
<proteinExistence type="predicted"/>
<feature type="region of interest" description="Disordered" evidence="1">
    <location>
        <begin position="71"/>
        <end position="97"/>
    </location>
</feature>
<dbReference type="InterPro" id="IPR025323">
    <property type="entry name" value="DUF4229"/>
</dbReference>
<reference evidence="4" key="1">
    <citation type="journal article" date="2019" name="Int. J. Syst. Evol. Microbiol.">
        <title>The Global Catalogue of Microorganisms (GCM) 10K type strain sequencing project: providing services to taxonomists for standard genome sequencing and annotation.</title>
        <authorList>
            <consortium name="The Broad Institute Genomics Platform"/>
            <consortium name="The Broad Institute Genome Sequencing Center for Infectious Disease"/>
            <person name="Wu L."/>
            <person name="Ma J."/>
        </authorList>
    </citation>
    <scope>NUCLEOTIDE SEQUENCE [LARGE SCALE GENOMIC DNA]</scope>
    <source>
        <strain evidence="4">JCM 16902</strain>
    </source>
</reference>
<keyword evidence="2" id="KW-0472">Membrane</keyword>
<accession>A0ABP6ZR32</accession>
<protein>
    <recommendedName>
        <fullName evidence="5">DUF4229 domain-containing protein</fullName>
    </recommendedName>
</protein>
<keyword evidence="4" id="KW-1185">Reference proteome</keyword>
<name>A0ABP6ZR32_9ACTN</name>
<evidence type="ECO:0000313" key="4">
    <source>
        <dbReference type="Proteomes" id="UP001501074"/>
    </source>
</evidence>
<evidence type="ECO:0000256" key="1">
    <source>
        <dbReference type="SAM" id="MobiDB-lite"/>
    </source>
</evidence>
<evidence type="ECO:0000256" key="2">
    <source>
        <dbReference type="SAM" id="Phobius"/>
    </source>
</evidence>
<dbReference type="Proteomes" id="UP001501074">
    <property type="component" value="Unassembled WGS sequence"/>
</dbReference>
<keyword evidence="2" id="KW-1133">Transmembrane helix</keyword>
<evidence type="ECO:0000313" key="3">
    <source>
        <dbReference type="EMBL" id="GAA3615614.1"/>
    </source>
</evidence>
<organism evidence="3 4">
    <name type="scientific">Kineosporia mesophila</name>
    <dbReference type="NCBI Taxonomy" id="566012"/>
    <lineage>
        <taxon>Bacteria</taxon>
        <taxon>Bacillati</taxon>
        <taxon>Actinomycetota</taxon>
        <taxon>Actinomycetes</taxon>
        <taxon>Kineosporiales</taxon>
        <taxon>Kineosporiaceae</taxon>
        <taxon>Kineosporia</taxon>
    </lineage>
</organism>
<keyword evidence="2" id="KW-0812">Transmembrane</keyword>
<feature type="transmembrane region" description="Helical" evidence="2">
    <location>
        <begin position="9"/>
        <end position="26"/>
    </location>
</feature>
<sequence length="97" mass="10960">MHQALIKYTVMRLAIFVVVLIVLDLFMDPSVVWIALAAGISLALSYLLLSRPREQLTEAIVERTQRRLDTKHEGLDRSDAEIEDEADEAARARGEQP</sequence>
<evidence type="ECO:0008006" key="5">
    <source>
        <dbReference type="Google" id="ProtNLM"/>
    </source>
</evidence>
<feature type="transmembrane region" description="Helical" evidence="2">
    <location>
        <begin position="32"/>
        <end position="49"/>
    </location>
</feature>
<feature type="compositionally biased region" description="Basic and acidic residues" evidence="1">
    <location>
        <begin position="88"/>
        <end position="97"/>
    </location>
</feature>
<gene>
    <name evidence="3" type="ORF">GCM10022223_34840</name>
</gene>
<feature type="compositionally biased region" description="Basic and acidic residues" evidence="1">
    <location>
        <begin position="71"/>
        <end position="80"/>
    </location>
</feature>